<dbReference type="SUPFAM" id="SSF56024">
    <property type="entry name" value="Phospholipase D/nuclease"/>
    <property type="match status" value="1"/>
</dbReference>
<feature type="transmembrane region" description="Helical" evidence="1">
    <location>
        <begin position="7"/>
        <end position="29"/>
    </location>
</feature>
<organism evidence="3 4">
    <name type="scientific">Tritrichomonas musculus</name>
    <dbReference type="NCBI Taxonomy" id="1915356"/>
    <lineage>
        <taxon>Eukaryota</taxon>
        <taxon>Metamonada</taxon>
        <taxon>Parabasalia</taxon>
        <taxon>Tritrichomonadida</taxon>
        <taxon>Tritrichomonadidae</taxon>
        <taxon>Tritrichomonas</taxon>
    </lineage>
</organism>
<proteinExistence type="predicted"/>
<feature type="domain" description="Transcription regulator TrmB C-terminal" evidence="2">
    <location>
        <begin position="83"/>
        <end position="174"/>
    </location>
</feature>
<dbReference type="PROSITE" id="PS51257">
    <property type="entry name" value="PROKAR_LIPOPROTEIN"/>
    <property type="match status" value="1"/>
</dbReference>
<dbReference type="EMBL" id="JAPFFF010000006">
    <property type="protein sequence ID" value="KAK8887955.1"/>
    <property type="molecule type" value="Genomic_DNA"/>
</dbReference>
<sequence length="389" mass="44433">MKCIYFDINLLGIIISSCVICICVILSYFDCQEPKQLECNSEPTIEISNQSNLFNQIISNAIVNSKNVIKIAANNFSSTIFRTYYKSQLSEASKRGVKVIILISESLRQEINNCLKISKIKVISSNTSMGFAIIDKAVYIFNEILNDASDSHSLLTTFYDCDMVHADISSFYDYQIMKINQKLPYVIPIKQHAKTSVTRPMKLPIKMKSDNSNIPQTFYFFHNPISLGDPLRISTSNLIQSTIFYNSNKWPKDNVSLFTSLIPPYTNNNFSFYQTFTRVLMANTVNILYLIPKSELSRNSSIPWLSTTAAFENAQVYLYNEEFKGPNFIVIGNRAFVFSHPIDDNNVKYNLGLHYSTNSSQIVNLLLSFFKDVYANHSTQYKISKAKKR</sequence>
<keyword evidence="1" id="KW-0812">Transmembrane</keyword>
<dbReference type="InterPro" id="IPR021586">
    <property type="entry name" value="Tscrpt_reg_TrmB_C"/>
</dbReference>
<dbReference type="Pfam" id="PF11495">
    <property type="entry name" value="Regulator_TrmB"/>
    <property type="match status" value="1"/>
</dbReference>
<keyword evidence="4" id="KW-1185">Reference proteome</keyword>
<evidence type="ECO:0000259" key="2">
    <source>
        <dbReference type="Pfam" id="PF11495"/>
    </source>
</evidence>
<evidence type="ECO:0000313" key="3">
    <source>
        <dbReference type="EMBL" id="KAK8887955.1"/>
    </source>
</evidence>
<gene>
    <name evidence="3" type="ORF">M9Y10_039014</name>
</gene>
<evidence type="ECO:0000313" key="4">
    <source>
        <dbReference type="Proteomes" id="UP001470230"/>
    </source>
</evidence>
<keyword evidence="1" id="KW-0472">Membrane</keyword>
<comment type="caution">
    <text evidence="3">The sequence shown here is derived from an EMBL/GenBank/DDBJ whole genome shotgun (WGS) entry which is preliminary data.</text>
</comment>
<reference evidence="3 4" key="1">
    <citation type="submission" date="2024-04" db="EMBL/GenBank/DDBJ databases">
        <title>Tritrichomonas musculus Genome.</title>
        <authorList>
            <person name="Alves-Ferreira E."/>
            <person name="Grigg M."/>
            <person name="Lorenzi H."/>
            <person name="Galac M."/>
        </authorList>
    </citation>
    <scope>NUCLEOTIDE SEQUENCE [LARGE SCALE GENOMIC DNA]</scope>
    <source>
        <strain evidence="3 4">EAF2021</strain>
    </source>
</reference>
<name>A0ABR2KA00_9EUKA</name>
<evidence type="ECO:0000256" key="1">
    <source>
        <dbReference type="SAM" id="Phobius"/>
    </source>
</evidence>
<protein>
    <recommendedName>
        <fullName evidence="2">Transcription regulator TrmB C-terminal domain-containing protein</fullName>
    </recommendedName>
</protein>
<accession>A0ABR2KA00</accession>
<dbReference type="Proteomes" id="UP001470230">
    <property type="component" value="Unassembled WGS sequence"/>
</dbReference>
<keyword evidence="1" id="KW-1133">Transmembrane helix</keyword>